<sequence length="173" mass="18846">MTIDRPEAPARTLVVVFGAAVRADGTASPALARRVGYAAAVAEADPRTDLFLSGGVGTYPPSEAAVMAELLHGTVARDRLILDDVSMDTLQTVRAAAGYARRHGYTAIRTCTDAYHQPRVRMLFALLGLASRPVRMVARGPRPLQAKMWMREAAAIPYDMVAGVYAAWRHRRR</sequence>
<dbReference type="Proteomes" id="UP000652430">
    <property type="component" value="Unassembled WGS sequence"/>
</dbReference>
<dbReference type="EMBL" id="BNAQ01000001">
    <property type="protein sequence ID" value="GHH09969.1"/>
    <property type="molecule type" value="Genomic_DNA"/>
</dbReference>
<reference evidence="3" key="1">
    <citation type="journal article" date="2019" name="Int. J. Syst. Evol. Microbiol.">
        <title>The Global Catalogue of Microorganisms (GCM) 10K type strain sequencing project: providing services to taxonomists for standard genome sequencing and annotation.</title>
        <authorList>
            <consortium name="The Broad Institute Genomics Platform"/>
            <consortium name="The Broad Institute Genome Sequencing Center for Infectious Disease"/>
            <person name="Wu L."/>
            <person name="Ma J."/>
        </authorList>
    </citation>
    <scope>NUCLEOTIDE SEQUENCE [LARGE SCALE GENOMIC DNA]</scope>
    <source>
        <strain evidence="3">CGMCC 1.8957</strain>
    </source>
</reference>
<dbReference type="InterPro" id="IPR014729">
    <property type="entry name" value="Rossmann-like_a/b/a_fold"/>
</dbReference>
<dbReference type="Pfam" id="PF02698">
    <property type="entry name" value="DUF218"/>
    <property type="match status" value="1"/>
</dbReference>
<evidence type="ECO:0000259" key="1">
    <source>
        <dbReference type="Pfam" id="PF02698"/>
    </source>
</evidence>
<evidence type="ECO:0000313" key="3">
    <source>
        <dbReference type="Proteomes" id="UP000652430"/>
    </source>
</evidence>
<name>A0ABQ3LA36_9SPHN</name>
<accession>A0ABQ3LA36</accession>
<organism evidence="2 3">
    <name type="scientific">Sphingomonas glacialis</name>
    <dbReference type="NCBI Taxonomy" id="658225"/>
    <lineage>
        <taxon>Bacteria</taxon>
        <taxon>Pseudomonadati</taxon>
        <taxon>Pseudomonadota</taxon>
        <taxon>Alphaproteobacteria</taxon>
        <taxon>Sphingomonadales</taxon>
        <taxon>Sphingomonadaceae</taxon>
        <taxon>Sphingomonas</taxon>
    </lineage>
</organism>
<gene>
    <name evidence="2" type="ORF">GCM10008023_07250</name>
</gene>
<dbReference type="RefSeq" id="WP_189675133.1">
    <property type="nucleotide sequence ID" value="NZ_BNAQ01000001.1"/>
</dbReference>
<dbReference type="InterPro" id="IPR051599">
    <property type="entry name" value="Cell_Envelope_Assoc"/>
</dbReference>
<dbReference type="Gene3D" id="3.40.50.620">
    <property type="entry name" value="HUPs"/>
    <property type="match status" value="1"/>
</dbReference>
<comment type="caution">
    <text evidence="2">The sequence shown here is derived from an EMBL/GenBank/DDBJ whole genome shotgun (WGS) entry which is preliminary data.</text>
</comment>
<dbReference type="PANTHER" id="PTHR30336:SF4">
    <property type="entry name" value="ENVELOPE BIOGENESIS FACTOR ELYC"/>
    <property type="match status" value="1"/>
</dbReference>
<feature type="domain" description="DUF218" evidence="1">
    <location>
        <begin position="13"/>
        <end position="140"/>
    </location>
</feature>
<keyword evidence="3" id="KW-1185">Reference proteome</keyword>
<protein>
    <recommendedName>
        <fullName evidence="1">DUF218 domain-containing protein</fullName>
    </recommendedName>
</protein>
<evidence type="ECO:0000313" key="2">
    <source>
        <dbReference type="EMBL" id="GHH09969.1"/>
    </source>
</evidence>
<dbReference type="CDD" id="cd06259">
    <property type="entry name" value="YdcF-like"/>
    <property type="match status" value="1"/>
</dbReference>
<proteinExistence type="predicted"/>
<dbReference type="PANTHER" id="PTHR30336">
    <property type="entry name" value="INNER MEMBRANE PROTEIN, PROBABLE PERMEASE"/>
    <property type="match status" value="1"/>
</dbReference>
<dbReference type="InterPro" id="IPR003848">
    <property type="entry name" value="DUF218"/>
</dbReference>